<proteinExistence type="predicted"/>
<dbReference type="InterPro" id="IPR013783">
    <property type="entry name" value="Ig-like_fold"/>
</dbReference>
<dbReference type="AlphaFoldDB" id="A0A3B1K2J4"/>
<dbReference type="InterPro" id="IPR003599">
    <property type="entry name" value="Ig_sub"/>
</dbReference>
<dbReference type="Pfam" id="PF07679">
    <property type="entry name" value="I-set"/>
    <property type="match status" value="2"/>
</dbReference>
<dbReference type="InterPro" id="IPR036179">
    <property type="entry name" value="Ig-like_dom_sf"/>
</dbReference>
<feature type="domain" description="Ig-like" evidence="1">
    <location>
        <begin position="22"/>
        <end position="97"/>
    </location>
</feature>
<dbReference type="Proteomes" id="UP000018467">
    <property type="component" value="Unassembled WGS sequence"/>
</dbReference>
<dbReference type="Bgee" id="ENSAMXG00000030310">
    <property type="expression patterns" value="Expressed in heart and 5 other cell types or tissues"/>
</dbReference>
<keyword evidence="3" id="KW-1185">Reference proteome</keyword>
<accession>A0A3B1K2J4</accession>
<reference evidence="3" key="1">
    <citation type="submission" date="2013-03" db="EMBL/GenBank/DDBJ databases">
        <authorList>
            <person name="Jeffery W."/>
            <person name="Warren W."/>
            <person name="Wilson R.K."/>
        </authorList>
    </citation>
    <scope>NUCLEOTIDE SEQUENCE</scope>
    <source>
        <strain evidence="3">female</strain>
    </source>
</reference>
<evidence type="ECO:0000313" key="2">
    <source>
        <dbReference type="Ensembl" id="ENSAMXP00000048882.1"/>
    </source>
</evidence>
<dbReference type="PANTHER" id="PTHR47633">
    <property type="entry name" value="IMMUNOGLOBULIN"/>
    <property type="match status" value="1"/>
</dbReference>
<organism evidence="2 3">
    <name type="scientific">Astyanax mexicanus</name>
    <name type="common">Blind cave fish</name>
    <name type="synonym">Astyanax fasciatus mexicanus</name>
    <dbReference type="NCBI Taxonomy" id="7994"/>
    <lineage>
        <taxon>Eukaryota</taxon>
        <taxon>Metazoa</taxon>
        <taxon>Chordata</taxon>
        <taxon>Craniata</taxon>
        <taxon>Vertebrata</taxon>
        <taxon>Euteleostomi</taxon>
        <taxon>Actinopterygii</taxon>
        <taxon>Neopterygii</taxon>
        <taxon>Teleostei</taxon>
        <taxon>Ostariophysi</taxon>
        <taxon>Characiformes</taxon>
        <taxon>Characoidei</taxon>
        <taxon>Acestrorhamphidae</taxon>
        <taxon>Acestrorhamphinae</taxon>
        <taxon>Astyanax</taxon>
    </lineage>
</organism>
<dbReference type="InterPro" id="IPR013098">
    <property type="entry name" value="Ig_I-set"/>
</dbReference>
<reference evidence="3" key="2">
    <citation type="journal article" date="2014" name="Nat. Commun.">
        <title>The cavefish genome reveals candidate genes for eye loss.</title>
        <authorList>
            <person name="McGaugh S.E."/>
            <person name="Gross J.B."/>
            <person name="Aken B."/>
            <person name="Blin M."/>
            <person name="Borowsky R."/>
            <person name="Chalopin D."/>
            <person name="Hinaux H."/>
            <person name="Jeffery W.R."/>
            <person name="Keene A."/>
            <person name="Ma L."/>
            <person name="Minx P."/>
            <person name="Murphy D."/>
            <person name="O'Quin K.E."/>
            <person name="Retaux S."/>
            <person name="Rohner N."/>
            <person name="Searle S.M."/>
            <person name="Stahl B.A."/>
            <person name="Tabin C."/>
            <person name="Volff J.N."/>
            <person name="Yoshizawa M."/>
            <person name="Warren W.C."/>
        </authorList>
    </citation>
    <scope>NUCLEOTIDE SEQUENCE [LARGE SCALE GENOMIC DNA]</scope>
    <source>
        <strain evidence="3">female</strain>
    </source>
</reference>
<dbReference type="CDD" id="cd00096">
    <property type="entry name" value="Ig"/>
    <property type="match status" value="1"/>
</dbReference>
<dbReference type="FunFam" id="2.60.40.10:FF:000022">
    <property type="entry name" value="Cardiac titin"/>
    <property type="match status" value="2"/>
</dbReference>
<dbReference type="SMART" id="SM00409">
    <property type="entry name" value="IG"/>
    <property type="match status" value="2"/>
</dbReference>
<reference evidence="2" key="4">
    <citation type="submission" date="2025-09" db="UniProtKB">
        <authorList>
            <consortium name="Ensembl"/>
        </authorList>
    </citation>
    <scope>IDENTIFICATION</scope>
</reference>
<evidence type="ECO:0000259" key="1">
    <source>
        <dbReference type="PROSITE" id="PS50835"/>
    </source>
</evidence>
<dbReference type="Ensembl" id="ENSAMXT00000032392.1">
    <property type="protein sequence ID" value="ENSAMXP00000048882.1"/>
    <property type="gene ID" value="ENSAMXG00000030310.1"/>
</dbReference>
<dbReference type="InterPro" id="IPR003598">
    <property type="entry name" value="Ig_sub2"/>
</dbReference>
<dbReference type="Gene3D" id="2.60.40.10">
    <property type="entry name" value="Immunoglobulins"/>
    <property type="match status" value="2"/>
</dbReference>
<dbReference type="SMART" id="SM00408">
    <property type="entry name" value="IGc2"/>
    <property type="match status" value="2"/>
</dbReference>
<dbReference type="GeneTree" id="ENSGT01110000267173"/>
<dbReference type="PROSITE" id="PS50835">
    <property type="entry name" value="IG_LIKE"/>
    <property type="match status" value="2"/>
</dbReference>
<evidence type="ECO:0000313" key="3">
    <source>
        <dbReference type="Proteomes" id="UP000018467"/>
    </source>
</evidence>
<feature type="domain" description="Ig-like" evidence="1">
    <location>
        <begin position="118"/>
        <end position="204"/>
    </location>
</feature>
<dbReference type="SUPFAM" id="SSF48726">
    <property type="entry name" value="Immunoglobulin"/>
    <property type="match status" value="2"/>
</dbReference>
<protein>
    <recommendedName>
        <fullName evidence="1">Ig-like domain-containing protein</fullName>
    </recommendedName>
</protein>
<dbReference type="InterPro" id="IPR007110">
    <property type="entry name" value="Ig-like_dom"/>
</dbReference>
<name>A0A3B1K2J4_ASTMX</name>
<reference evidence="2" key="3">
    <citation type="submission" date="2025-08" db="UniProtKB">
        <authorList>
            <consortium name="Ensembl"/>
        </authorList>
    </citation>
    <scope>IDENTIFICATION</scope>
</reference>
<sequence>MHGLWKRQGNDNDLKKVDSNVGASVQMDCKVSGSQPMTVSWFKEGKEITPGEKYQIEFRESTATLKISHLETSDAGVFTCRATNAAGHSETSGTSLDFVNDNDMPPSQTIPPKLIEPPVFTLKPESQEVIPGSTVVLKAAFTGTAPFAIKWFREEKEILTGGNCFIKKEASSSTLELHTVKPSHSAKYTCQVANDAGKVSLTISIISLPQFICKSLVILLLLISVF</sequence>